<dbReference type="Proteomes" id="UP000006671">
    <property type="component" value="Unassembled WGS sequence"/>
</dbReference>
<dbReference type="eggNOG" id="KOG0393">
    <property type="taxonomic scope" value="Eukaryota"/>
</dbReference>
<dbReference type="GO" id="GO:0003924">
    <property type="term" value="F:GTPase activity"/>
    <property type="evidence" value="ECO:0007669"/>
    <property type="project" value="InterPro"/>
</dbReference>
<dbReference type="InterPro" id="IPR003578">
    <property type="entry name" value="Small_GTPase_Rho"/>
</dbReference>
<evidence type="ECO:0000313" key="3">
    <source>
        <dbReference type="EMBL" id="EFC39250.1"/>
    </source>
</evidence>
<reference evidence="3 4" key="1">
    <citation type="journal article" date="2010" name="Cell">
        <title>The genome of Naegleria gruberi illuminates early eukaryotic versatility.</title>
        <authorList>
            <person name="Fritz-Laylin L.K."/>
            <person name="Prochnik S.E."/>
            <person name="Ginger M.L."/>
            <person name="Dacks J.B."/>
            <person name="Carpenter M.L."/>
            <person name="Field M.C."/>
            <person name="Kuo A."/>
            <person name="Paredez A."/>
            <person name="Chapman J."/>
            <person name="Pham J."/>
            <person name="Shu S."/>
            <person name="Neupane R."/>
            <person name="Cipriano M."/>
            <person name="Mancuso J."/>
            <person name="Tu H."/>
            <person name="Salamov A."/>
            <person name="Lindquist E."/>
            <person name="Shapiro H."/>
            <person name="Lucas S."/>
            <person name="Grigoriev I.V."/>
            <person name="Cande W.Z."/>
            <person name="Fulton C."/>
            <person name="Rokhsar D.S."/>
            <person name="Dawson S.C."/>
        </authorList>
    </citation>
    <scope>NUCLEOTIDE SEQUENCE [LARGE SCALE GENOMIC DNA]</scope>
    <source>
        <strain evidence="3 4">NEG-M</strain>
    </source>
</reference>
<dbReference type="PROSITE" id="PS51420">
    <property type="entry name" value="RHO"/>
    <property type="match status" value="1"/>
</dbReference>
<gene>
    <name evidence="3" type="ORF">NAEGRDRAFT_88118</name>
</gene>
<dbReference type="STRING" id="5762.D2VV58"/>
<dbReference type="PROSITE" id="PS51421">
    <property type="entry name" value="RAS"/>
    <property type="match status" value="1"/>
</dbReference>
<dbReference type="SMART" id="SM00175">
    <property type="entry name" value="RAB"/>
    <property type="match status" value="1"/>
</dbReference>
<dbReference type="EMBL" id="GG738901">
    <property type="protein sequence ID" value="EFC39250.1"/>
    <property type="molecule type" value="Genomic_DNA"/>
</dbReference>
<dbReference type="VEuPathDB" id="AmoebaDB:NAEGRDRAFT_88118"/>
<dbReference type="RefSeq" id="XP_002671994.1">
    <property type="nucleotide sequence ID" value="XM_002671948.1"/>
</dbReference>
<dbReference type="GO" id="GO:0007264">
    <property type="term" value="P:small GTPase-mediated signal transduction"/>
    <property type="evidence" value="ECO:0007669"/>
    <property type="project" value="InterPro"/>
</dbReference>
<keyword evidence="2" id="KW-0342">GTP-binding</keyword>
<dbReference type="OrthoDB" id="25896at2759"/>
<dbReference type="GeneID" id="8858463"/>
<dbReference type="SMART" id="SM00173">
    <property type="entry name" value="RAS"/>
    <property type="match status" value="1"/>
</dbReference>
<dbReference type="KEGG" id="ngr:NAEGRDRAFT_88118"/>
<dbReference type="PROSITE" id="PS51419">
    <property type="entry name" value="RAB"/>
    <property type="match status" value="1"/>
</dbReference>
<keyword evidence="4" id="KW-1185">Reference proteome</keyword>
<dbReference type="AlphaFoldDB" id="D2VV58"/>
<dbReference type="SUPFAM" id="SSF52540">
    <property type="entry name" value="P-loop containing nucleoside triphosphate hydrolases"/>
    <property type="match status" value="1"/>
</dbReference>
<keyword evidence="1" id="KW-0547">Nucleotide-binding</keyword>
<proteinExistence type="predicted"/>
<dbReference type="SMART" id="SM00174">
    <property type="entry name" value="RHO"/>
    <property type="match status" value="1"/>
</dbReference>
<dbReference type="Pfam" id="PF00071">
    <property type="entry name" value="Ras"/>
    <property type="match status" value="1"/>
</dbReference>
<evidence type="ECO:0000256" key="1">
    <source>
        <dbReference type="ARBA" id="ARBA00022741"/>
    </source>
</evidence>
<accession>D2VV58</accession>
<protein>
    <submittedName>
        <fullName evidence="3">Rho family small GTPase</fullName>
    </submittedName>
</protein>
<dbReference type="InterPro" id="IPR001806">
    <property type="entry name" value="Small_GTPase"/>
</dbReference>
<evidence type="ECO:0000256" key="2">
    <source>
        <dbReference type="ARBA" id="ARBA00023134"/>
    </source>
</evidence>
<sequence>MITKNYRNELVNLKRSRSGGIYFPFKYRNEISKLEFNNFTQSRILVLGDESVGKSSLIDKVLDNSTGFEKGVLNYCGNTLTFINLIDVSIRKHQYPVDCCLICYSIASWKSFENVKKRYIPEVSYFSPNIPIILVGTKADLGDNERRSYYGDLMRKVSFDDGETLARQINAISFIEISSKTGEGFEDLVDFLIRVQLLSKEIILKEKQSKWNCIIL</sequence>
<dbReference type="InParanoid" id="D2VV58"/>
<name>D2VV58_NAEGR</name>
<organism evidence="4">
    <name type="scientific">Naegleria gruberi</name>
    <name type="common">Amoeba</name>
    <dbReference type="NCBI Taxonomy" id="5762"/>
    <lineage>
        <taxon>Eukaryota</taxon>
        <taxon>Discoba</taxon>
        <taxon>Heterolobosea</taxon>
        <taxon>Tetramitia</taxon>
        <taxon>Eutetramitia</taxon>
        <taxon>Vahlkampfiidae</taxon>
        <taxon>Naegleria</taxon>
    </lineage>
</organism>
<dbReference type="PANTHER" id="PTHR24072">
    <property type="entry name" value="RHO FAMILY GTPASE"/>
    <property type="match status" value="1"/>
</dbReference>
<dbReference type="PRINTS" id="PR00449">
    <property type="entry name" value="RASTRNSFRMNG"/>
</dbReference>
<dbReference type="GO" id="GO:0005525">
    <property type="term" value="F:GTP binding"/>
    <property type="evidence" value="ECO:0007669"/>
    <property type="project" value="UniProtKB-KW"/>
</dbReference>
<evidence type="ECO:0000313" key="4">
    <source>
        <dbReference type="Proteomes" id="UP000006671"/>
    </source>
</evidence>
<dbReference type="Gene3D" id="3.40.50.300">
    <property type="entry name" value="P-loop containing nucleotide triphosphate hydrolases"/>
    <property type="match status" value="1"/>
</dbReference>
<dbReference type="InterPro" id="IPR027417">
    <property type="entry name" value="P-loop_NTPase"/>
</dbReference>